<keyword evidence="3" id="KW-1185">Reference proteome</keyword>
<dbReference type="Proteomes" id="UP000789375">
    <property type="component" value="Unassembled WGS sequence"/>
</dbReference>
<feature type="non-terminal residue" evidence="2">
    <location>
        <position position="1"/>
    </location>
</feature>
<feature type="compositionally biased region" description="Basic and acidic residues" evidence="1">
    <location>
        <begin position="221"/>
        <end position="230"/>
    </location>
</feature>
<dbReference type="AlphaFoldDB" id="A0A9N9HRV4"/>
<evidence type="ECO:0000313" key="3">
    <source>
        <dbReference type="Proteomes" id="UP000789375"/>
    </source>
</evidence>
<accession>A0A9N9HRV4</accession>
<gene>
    <name evidence="2" type="ORF">FMOSSE_LOCUS13863</name>
</gene>
<feature type="region of interest" description="Disordered" evidence="1">
    <location>
        <begin position="221"/>
        <end position="275"/>
    </location>
</feature>
<dbReference type="EMBL" id="CAJVPP010009076">
    <property type="protein sequence ID" value="CAG8701990.1"/>
    <property type="molecule type" value="Genomic_DNA"/>
</dbReference>
<organism evidence="2 3">
    <name type="scientific">Funneliformis mosseae</name>
    <name type="common">Endomycorrhizal fungus</name>
    <name type="synonym">Glomus mosseae</name>
    <dbReference type="NCBI Taxonomy" id="27381"/>
    <lineage>
        <taxon>Eukaryota</taxon>
        <taxon>Fungi</taxon>
        <taxon>Fungi incertae sedis</taxon>
        <taxon>Mucoromycota</taxon>
        <taxon>Glomeromycotina</taxon>
        <taxon>Glomeromycetes</taxon>
        <taxon>Glomerales</taxon>
        <taxon>Glomeraceae</taxon>
        <taxon>Funneliformis</taxon>
    </lineage>
</organism>
<name>A0A9N9HRV4_FUNMO</name>
<evidence type="ECO:0000256" key="1">
    <source>
        <dbReference type="SAM" id="MobiDB-lite"/>
    </source>
</evidence>
<sequence length="572" mass="65743">WLGNFFLANIVALPLKRVNSGSMELFLEYFETTSPEKYRFLDYYQYCKSRDDFTSNFRQEAKRLQVALEHLVKNESDLRKQKAQYLLDVFEASIFFHFILITGKHFVEVGPPAVLRRGNTHTTMAGAYVPPDLTAFIRSRCGLLCQWNHRKKNVNIDKFWNEVEGESLDIEHAKEKKQLQLDQLKIARAMTKGTEDGVGNIMKNVNPELVESATYLKRRRDVDYKEDRDGYTTPCPNSPMVNNPEDEPKPKRRAKTDDKSCTSSAGTSDDMPIGINFTKYKSVDDESEESEESDEEDELRLDVEEIGFEEYIDQGDKPFVFKTKNISSLFESYLSKALAHAQNSGLLITKNYHEILSLSHILLLQMDNYSETQVKTFSRETLEDLREDIKSKLIGKEKVANDGGLHELRETITESFSKTFNSTTEEEFFRRMRFLFEHLSHTISLHSLKEIMSEGTLVANLITPAQRSENLPSVGKDALDNILPKTGVNRIFAWQVIVTKWTGYMMTLISPGIYVMIDTGGSVDLPRSFETCDLFLTYERTIKDILSIINKSEEFENDNFKGWRRPTLGTPA</sequence>
<evidence type="ECO:0000313" key="2">
    <source>
        <dbReference type="EMBL" id="CAG8701990.1"/>
    </source>
</evidence>
<feature type="non-terminal residue" evidence="2">
    <location>
        <position position="572"/>
    </location>
</feature>
<protein>
    <submittedName>
        <fullName evidence="2">12028_t:CDS:1</fullName>
    </submittedName>
</protein>
<reference evidence="2" key="1">
    <citation type="submission" date="2021-06" db="EMBL/GenBank/DDBJ databases">
        <authorList>
            <person name="Kallberg Y."/>
            <person name="Tangrot J."/>
            <person name="Rosling A."/>
        </authorList>
    </citation>
    <scope>NUCLEOTIDE SEQUENCE</scope>
    <source>
        <strain evidence="2">87-6 pot B 2015</strain>
    </source>
</reference>
<comment type="caution">
    <text evidence="2">The sequence shown here is derived from an EMBL/GenBank/DDBJ whole genome shotgun (WGS) entry which is preliminary data.</text>
</comment>
<proteinExistence type="predicted"/>